<reference evidence="4 5" key="1">
    <citation type="journal article" date="2024" name="Nat. Commun.">
        <title>Phylogenomics reveals the evolutionary origins of lichenization in chlorophyte algae.</title>
        <authorList>
            <person name="Puginier C."/>
            <person name="Libourel C."/>
            <person name="Otte J."/>
            <person name="Skaloud P."/>
            <person name="Haon M."/>
            <person name="Grisel S."/>
            <person name="Petersen M."/>
            <person name="Berrin J.G."/>
            <person name="Delaux P.M."/>
            <person name="Dal Grande F."/>
            <person name="Keller J."/>
        </authorList>
    </citation>
    <scope>NUCLEOTIDE SEQUENCE [LARGE SCALE GENOMIC DNA]</scope>
    <source>
        <strain evidence="4 5">SAG 245.80</strain>
    </source>
</reference>
<proteinExistence type="inferred from homology"/>
<dbReference type="AlphaFoldDB" id="A0AAW1SI96"/>
<dbReference type="SUPFAM" id="SSF56529">
    <property type="entry name" value="FAH"/>
    <property type="match status" value="1"/>
</dbReference>
<evidence type="ECO:0000259" key="3">
    <source>
        <dbReference type="Pfam" id="PF01557"/>
    </source>
</evidence>
<dbReference type="Gene3D" id="3.90.850.10">
    <property type="entry name" value="Fumarylacetoacetase-like, C-terminal domain"/>
    <property type="match status" value="1"/>
</dbReference>
<dbReference type="Proteomes" id="UP001445335">
    <property type="component" value="Unassembled WGS sequence"/>
</dbReference>
<evidence type="ECO:0000313" key="5">
    <source>
        <dbReference type="Proteomes" id="UP001445335"/>
    </source>
</evidence>
<dbReference type="InterPro" id="IPR011234">
    <property type="entry name" value="Fumarylacetoacetase-like_C"/>
</dbReference>
<dbReference type="InterPro" id="IPR036663">
    <property type="entry name" value="Fumarylacetoacetase_C_sf"/>
</dbReference>
<dbReference type="PANTHER" id="PTHR11820:SF7">
    <property type="entry name" value="ACYLPYRUVASE FAHD1, MITOCHONDRIAL"/>
    <property type="match status" value="1"/>
</dbReference>
<comment type="similarity">
    <text evidence="1">Belongs to the FAH family.</text>
</comment>
<dbReference type="GO" id="GO:0018773">
    <property type="term" value="F:acetylpyruvate hydrolase activity"/>
    <property type="evidence" value="ECO:0007669"/>
    <property type="project" value="TreeGrafter"/>
</dbReference>
<name>A0AAW1SI96_9CHLO</name>
<dbReference type="PANTHER" id="PTHR11820">
    <property type="entry name" value="ACYLPYRUVASE"/>
    <property type="match status" value="1"/>
</dbReference>
<evidence type="ECO:0000256" key="2">
    <source>
        <dbReference type="ARBA" id="ARBA00022723"/>
    </source>
</evidence>
<dbReference type="Pfam" id="PF01557">
    <property type="entry name" value="FAA_hydrolase"/>
    <property type="match status" value="1"/>
</dbReference>
<feature type="domain" description="Fumarylacetoacetase-like C-terminal" evidence="3">
    <location>
        <begin position="20"/>
        <end position="205"/>
    </location>
</feature>
<dbReference type="EMBL" id="JALJOU010000002">
    <property type="protein sequence ID" value="KAK9845792.1"/>
    <property type="molecule type" value="Genomic_DNA"/>
</dbReference>
<evidence type="ECO:0000313" key="4">
    <source>
        <dbReference type="EMBL" id="KAK9845792.1"/>
    </source>
</evidence>
<keyword evidence="5" id="KW-1185">Reference proteome</keyword>
<keyword evidence="2" id="KW-0479">Metal-binding</keyword>
<protein>
    <recommendedName>
        <fullName evidence="3">Fumarylacetoacetase-like C-terminal domain-containing protein</fullName>
    </recommendedName>
</protein>
<accession>A0AAW1SI96</accession>
<organism evidence="4 5">
    <name type="scientific">Elliptochloris bilobata</name>
    <dbReference type="NCBI Taxonomy" id="381761"/>
    <lineage>
        <taxon>Eukaryota</taxon>
        <taxon>Viridiplantae</taxon>
        <taxon>Chlorophyta</taxon>
        <taxon>core chlorophytes</taxon>
        <taxon>Trebouxiophyceae</taxon>
        <taxon>Trebouxiophyceae incertae sedis</taxon>
        <taxon>Elliptochloris clade</taxon>
        <taxon>Elliptochloris</taxon>
    </lineage>
</organism>
<sequence>MVAAARTVHMAARATPAFDKIICLGKNYLEHARELGDAVPDKPVLFIKPPSSAVVCSERGGTCSVSLPRERGTVHYECEVCLRLGPDTGIVDVSLGLDLTLRDVQAKLKKNGHSWELGKVFPDAAVLGPWVPHDSFDWMNAEFFFELDGKAVQRGRVSQQMLAPQLALEYIRSVFPVCAHDVVMTGTPAGVGPVSPGQQGMLRWGNHLLYTVDFV</sequence>
<evidence type="ECO:0000256" key="1">
    <source>
        <dbReference type="ARBA" id="ARBA00010211"/>
    </source>
</evidence>
<dbReference type="GO" id="GO:0046872">
    <property type="term" value="F:metal ion binding"/>
    <property type="evidence" value="ECO:0007669"/>
    <property type="project" value="UniProtKB-KW"/>
</dbReference>
<comment type="caution">
    <text evidence="4">The sequence shown here is derived from an EMBL/GenBank/DDBJ whole genome shotgun (WGS) entry which is preliminary data.</text>
</comment>
<gene>
    <name evidence="4" type="ORF">WJX81_002528</name>
</gene>